<sequence>MFKKHLNNNGSTMLLLVIITAILTILGTTILTLSITNYKMKVIDSREKKNFYLADTGLEIVEFIAKYVIKDAVESGNLAVEEYMDNLDLGKEIEDEEAGLDSPYIKDDGTIDVDYIKAEQELIFEDAYTKYIKENLENRIKNLKPKEDSNSLDDIKPHIEASFNDQSFHLTVDSSYEKDNITKQISCEYEIKIPQYGIEIVPDDIGEIIEIKKNVIWEKAIAADGDLKIHDEGLEINGDIFVKGEDDGGILLTENFKKVTINGQVITLNDLIIDSDKPRKKNVEINGDVYADNVIITENTQNSQLIVSNSVFTSDDLELNGTKSIIKIQNGYYGICDGSNIRSNKPDNSSSIIINSPDLANGKKKSKLIINNEVVILGSSYINAYKEVNGEKIPYQTGESLSIIGNYRAYTKPLTEEPNEQQDKVYYEKLKENNVEFEYYAPLVLVDKFKNGTPLNVIDKSQYFRLYFKQYGDDEIKDLEKVIELPDSENIRTIGAVITDNDILTGNYDLDLFGYVSNKFNETFKDMVEYNLSINDVESNSDVNTQINLDYIKNGIDEKDEENIFLSRNNNYTIDNTNNYKDIVITGGDVTINDTDFEGIIIADGNVYVKGKVNVNGAIISSGDIRFLEKGNKSISYDKDVLIKLIGENIDLFEKIFKNNSSDSIYILEPNDYQKTNDGKITISDLLILKNWHMKQ</sequence>
<dbReference type="Proteomes" id="UP000284177">
    <property type="component" value="Unassembled WGS sequence"/>
</dbReference>
<protein>
    <recommendedName>
        <fullName evidence="4">Type 4 fimbrial biogenesis protein PilX N-terminal domain-containing protein</fullName>
    </recommendedName>
</protein>
<evidence type="ECO:0008006" key="4">
    <source>
        <dbReference type="Google" id="ProtNLM"/>
    </source>
</evidence>
<evidence type="ECO:0000256" key="1">
    <source>
        <dbReference type="SAM" id="Phobius"/>
    </source>
</evidence>
<reference evidence="2 3" key="1">
    <citation type="submission" date="2016-08" db="EMBL/GenBank/DDBJ databases">
        <title>Novel Firmicutes and Novel Genomes.</title>
        <authorList>
            <person name="Poppleton D.I."/>
            <person name="Gribaldo S."/>
        </authorList>
    </citation>
    <scope>NUCLEOTIDE SEQUENCE [LARGE SCALE GENOMIC DNA]</scope>
    <source>
        <strain evidence="2 3">CTT3</strain>
    </source>
</reference>
<keyword evidence="3" id="KW-1185">Reference proteome</keyword>
<dbReference type="EMBL" id="MCIB01000001">
    <property type="protein sequence ID" value="RKD34586.1"/>
    <property type="molecule type" value="Genomic_DNA"/>
</dbReference>
<keyword evidence="1" id="KW-0812">Transmembrane</keyword>
<dbReference type="InterPro" id="IPR022543">
    <property type="entry name" value="DUF2572"/>
</dbReference>
<organism evidence="2 3">
    <name type="scientific">Thermohalobacter berrensis</name>
    <dbReference type="NCBI Taxonomy" id="99594"/>
    <lineage>
        <taxon>Bacteria</taxon>
        <taxon>Bacillati</taxon>
        <taxon>Bacillota</taxon>
        <taxon>Tissierellia</taxon>
        <taxon>Tissierellales</taxon>
        <taxon>Thermohalobacteraceae</taxon>
        <taxon>Thermohalobacter</taxon>
    </lineage>
</organism>
<comment type="caution">
    <text evidence="2">The sequence shown here is derived from an EMBL/GenBank/DDBJ whole genome shotgun (WGS) entry which is preliminary data.</text>
</comment>
<gene>
    <name evidence="2" type="ORF">BET03_01805</name>
</gene>
<keyword evidence="1" id="KW-1133">Transmembrane helix</keyword>
<dbReference type="AlphaFoldDB" id="A0A419TAS6"/>
<dbReference type="Pfam" id="PF10833">
    <property type="entry name" value="DUF2572"/>
    <property type="match status" value="1"/>
</dbReference>
<feature type="transmembrane region" description="Helical" evidence="1">
    <location>
        <begin position="12"/>
        <end position="35"/>
    </location>
</feature>
<keyword evidence="1" id="KW-0472">Membrane</keyword>
<dbReference type="RefSeq" id="WP_120166636.1">
    <property type="nucleotide sequence ID" value="NZ_MCIB01000001.1"/>
</dbReference>
<accession>A0A419TAS6</accession>
<name>A0A419TAS6_9FIRM</name>
<evidence type="ECO:0000313" key="2">
    <source>
        <dbReference type="EMBL" id="RKD34586.1"/>
    </source>
</evidence>
<evidence type="ECO:0000313" key="3">
    <source>
        <dbReference type="Proteomes" id="UP000284177"/>
    </source>
</evidence>
<dbReference type="OrthoDB" id="1947207at2"/>
<proteinExistence type="predicted"/>